<dbReference type="EMBL" id="PUIB01000011">
    <property type="protein sequence ID" value="PQO38223.1"/>
    <property type="molecule type" value="Genomic_DNA"/>
</dbReference>
<evidence type="ECO:0000313" key="3">
    <source>
        <dbReference type="Proteomes" id="UP000239388"/>
    </source>
</evidence>
<keyword evidence="1" id="KW-0812">Transmembrane</keyword>
<proteinExistence type="predicted"/>
<reference evidence="2 3" key="1">
    <citation type="submission" date="2018-02" db="EMBL/GenBank/DDBJ databases">
        <title>Comparative genomes isolates from brazilian mangrove.</title>
        <authorList>
            <person name="Araujo J.E."/>
            <person name="Taketani R.G."/>
            <person name="Silva M.C.P."/>
            <person name="Loureco M.V."/>
            <person name="Andreote F.D."/>
        </authorList>
    </citation>
    <scope>NUCLEOTIDE SEQUENCE [LARGE SCALE GENOMIC DNA]</scope>
    <source>
        <strain evidence="2 3">NAP PRIS-MGV</strain>
    </source>
</reference>
<evidence type="ECO:0008006" key="4">
    <source>
        <dbReference type="Google" id="ProtNLM"/>
    </source>
</evidence>
<feature type="transmembrane region" description="Helical" evidence="1">
    <location>
        <begin position="151"/>
        <end position="169"/>
    </location>
</feature>
<feature type="transmembrane region" description="Helical" evidence="1">
    <location>
        <begin position="181"/>
        <end position="199"/>
    </location>
</feature>
<comment type="caution">
    <text evidence="2">The sequence shown here is derived from an EMBL/GenBank/DDBJ whole genome shotgun (WGS) entry which is preliminary data.</text>
</comment>
<dbReference type="Proteomes" id="UP000239388">
    <property type="component" value="Unassembled WGS sequence"/>
</dbReference>
<dbReference type="RefSeq" id="WP_105353460.1">
    <property type="nucleotide sequence ID" value="NZ_PUIB01000011.1"/>
</dbReference>
<dbReference type="PROSITE" id="PS51257">
    <property type="entry name" value="PROKAR_LIPOPROTEIN"/>
    <property type="match status" value="1"/>
</dbReference>
<feature type="transmembrane region" description="Helical" evidence="1">
    <location>
        <begin position="126"/>
        <end position="144"/>
    </location>
</feature>
<dbReference type="OrthoDB" id="9990963at2"/>
<name>A0A2S8G1A6_9BACT</name>
<accession>A0A2S8G1A6</accession>
<organism evidence="2 3">
    <name type="scientific">Blastopirellula marina</name>
    <dbReference type="NCBI Taxonomy" id="124"/>
    <lineage>
        <taxon>Bacteria</taxon>
        <taxon>Pseudomonadati</taxon>
        <taxon>Planctomycetota</taxon>
        <taxon>Planctomycetia</taxon>
        <taxon>Pirellulales</taxon>
        <taxon>Pirellulaceae</taxon>
        <taxon>Blastopirellula</taxon>
    </lineage>
</organism>
<keyword evidence="1" id="KW-0472">Membrane</keyword>
<dbReference type="AlphaFoldDB" id="A0A2S8G1A6"/>
<keyword evidence="1" id="KW-1133">Transmembrane helix</keyword>
<feature type="transmembrane region" description="Helical" evidence="1">
    <location>
        <begin position="60"/>
        <end position="81"/>
    </location>
</feature>
<evidence type="ECO:0000256" key="1">
    <source>
        <dbReference type="SAM" id="Phobius"/>
    </source>
</evidence>
<sequence length="227" mass="25431">MFHLSGKRLIAIFTVIFGCVAVTGLTCHPTGYQTDEICHFGFPLTFREYGGFTYRDEFDAAALIGDFGIGLVATHFFYPAIEKRLRPNVHVRPQFHLASLLLTVTVVAILLGLSQWSLEGAHYTQQGLALLAPLTALGFAYFGARWLGQETKLGSFVLLITSMLGLYFLGPTGSVSDKSLILFQSWTLQLWLIWFVWLVDIDQLFPDVDMEPKPPESQESEYDESLV</sequence>
<feature type="transmembrane region" description="Helical" evidence="1">
    <location>
        <begin position="93"/>
        <end position="114"/>
    </location>
</feature>
<protein>
    <recommendedName>
        <fullName evidence="4">DUF998 domain-containing protein</fullName>
    </recommendedName>
</protein>
<evidence type="ECO:0000313" key="2">
    <source>
        <dbReference type="EMBL" id="PQO38223.1"/>
    </source>
</evidence>
<gene>
    <name evidence="2" type="ORF">C5Y98_09130</name>
</gene>